<dbReference type="CDD" id="cd06222">
    <property type="entry name" value="RNase_H_like"/>
    <property type="match status" value="1"/>
</dbReference>
<dbReference type="InterPro" id="IPR002156">
    <property type="entry name" value="RNaseH_domain"/>
</dbReference>
<evidence type="ECO:0000313" key="2">
    <source>
        <dbReference type="EMBL" id="KAK1642443.1"/>
    </source>
</evidence>
<dbReference type="GO" id="GO:0003676">
    <property type="term" value="F:nucleic acid binding"/>
    <property type="evidence" value="ECO:0007669"/>
    <property type="project" value="InterPro"/>
</dbReference>
<dbReference type="InterPro" id="IPR012337">
    <property type="entry name" value="RNaseH-like_sf"/>
</dbReference>
<dbReference type="Proteomes" id="UP001231189">
    <property type="component" value="Unassembled WGS sequence"/>
</dbReference>
<dbReference type="AlphaFoldDB" id="A0AAD8S035"/>
<dbReference type="InterPro" id="IPR044730">
    <property type="entry name" value="RNase_H-like_dom_plant"/>
</dbReference>
<feature type="domain" description="RNase H type-1" evidence="1">
    <location>
        <begin position="158"/>
        <end position="268"/>
    </location>
</feature>
<evidence type="ECO:0000313" key="3">
    <source>
        <dbReference type="Proteomes" id="UP001231189"/>
    </source>
</evidence>
<proteinExistence type="predicted"/>
<accession>A0AAD8S035</accession>
<dbReference type="InterPro" id="IPR036397">
    <property type="entry name" value="RNaseH_sf"/>
</dbReference>
<organism evidence="2 3">
    <name type="scientific">Lolium multiflorum</name>
    <name type="common">Italian ryegrass</name>
    <name type="synonym">Lolium perenne subsp. multiflorum</name>
    <dbReference type="NCBI Taxonomy" id="4521"/>
    <lineage>
        <taxon>Eukaryota</taxon>
        <taxon>Viridiplantae</taxon>
        <taxon>Streptophyta</taxon>
        <taxon>Embryophyta</taxon>
        <taxon>Tracheophyta</taxon>
        <taxon>Spermatophyta</taxon>
        <taxon>Magnoliopsida</taxon>
        <taxon>Liliopsida</taxon>
        <taxon>Poales</taxon>
        <taxon>Poaceae</taxon>
        <taxon>BOP clade</taxon>
        <taxon>Pooideae</taxon>
        <taxon>Poodae</taxon>
        <taxon>Poeae</taxon>
        <taxon>Poeae Chloroplast Group 2 (Poeae type)</taxon>
        <taxon>Loliodinae</taxon>
        <taxon>Loliinae</taxon>
        <taxon>Lolium</taxon>
    </lineage>
</organism>
<gene>
    <name evidence="2" type="ORF">QYE76_060248</name>
</gene>
<comment type="caution">
    <text evidence="2">The sequence shown here is derived from an EMBL/GenBank/DDBJ whole genome shotgun (WGS) entry which is preliminary data.</text>
</comment>
<dbReference type="PANTHER" id="PTHR47723">
    <property type="entry name" value="OS05G0353850 PROTEIN"/>
    <property type="match status" value="1"/>
</dbReference>
<dbReference type="Pfam" id="PF13456">
    <property type="entry name" value="RVT_3"/>
    <property type="match status" value="1"/>
</dbReference>
<dbReference type="InterPro" id="IPR053151">
    <property type="entry name" value="RNase_H-like"/>
</dbReference>
<keyword evidence="3" id="KW-1185">Reference proteome</keyword>
<dbReference type="PANTHER" id="PTHR47723:SF24">
    <property type="entry name" value="RNASE H TYPE-1 DOMAIN-CONTAINING PROTEIN"/>
    <property type="match status" value="1"/>
</dbReference>
<dbReference type="GO" id="GO:0004523">
    <property type="term" value="F:RNA-DNA hybrid ribonuclease activity"/>
    <property type="evidence" value="ECO:0007669"/>
    <property type="project" value="InterPro"/>
</dbReference>
<reference evidence="2" key="1">
    <citation type="submission" date="2023-07" db="EMBL/GenBank/DDBJ databases">
        <title>A chromosome-level genome assembly of Lolium multiflorum.</title>
        <authorList>
            <person name="Chen Y."/>
            <person name="Copetti D."/>
            <person name="Kolliker R."/>
            <person name="Studer B."/>
        </authorList>
    </citation>
    <scope>NUCLEOTIDE SEQUENCE</scope>
    <source>
        <strain evidence="2">02402/16</strain>
        <tissue evidence="2">Leaf</tissue>
    </source>
</reference>
<name>A0AAD8S035_LOLMU</name>
<evidence type="ECO:0000259" key="1">
    <source>
        <dbReference type="Pfam" id="PF13456"/>
    </source>
</evidence>
<protein>
    <recommendedName>
        <fullName evidence="1">RNase H type-1 domain-containing protein</fullName>
    </recommendedName>
</protein>
<dbReference type="Gene3D" id="3.30.420.10">
    <property type="entry name" value="Ribonuclease H-like superfamily/Ribonuclease H"/>
    <property type="match status" value="1"/>
</dbReference>
<dbReference type="EMBL" id="JAUUTY010000004">
    <property type="protein sequence ID" value="KAK1642443.1"/>
    <property type="molecule type" value="Genomic_DNA"/>
</dbReference>
<dbReference type="SUPFAM" id="SSF53098">
    <property type="entry name" value="Ribonuclease H-like"/>
    <property type="match status" value="1"/>
</dbReference>
<sequence length="317" mass="35197">MATSGLCPICRCDDEDSFHVFVKCQHARDLWNAMAEVWDLPPDGMLKNTGPEWLLHLLVSSPENQRAPTLMTLWRIWHAHNEITHDKPCPPIEGSRRFLVSYLNSLLLIKQFPAADITKGKMVINLDQGFKKAGPKIDGRKKVRKRWEKPNRGEAKLNVDGAFTRDAAGTGMVLRDQAGEIIFAACRSLRQCSSATEAEILAIEEGLQLSVFWTPLKITVESDCVEAVELIKEGTPNTSAYAFRINTIRELIRERDVRVLQVSREANMSMALAMAAVLAVVTGTEVIVQEAVGEEGETTWRLTARGADGEADELADA</sequence>